<evidence type="ECO:0000256" key="3">
    <source>
        <dbReference type="ARBA" id="ARBA00022801"/>
    </source>
</evidence>
<evidence type="ECO:0000313" key="11">
    <source>
        <dbReference type="Proteomes" id="UP000004810"/>
    </source>
</evidence>
<dbReference type="GO" id="GO:0003724">
    <property type="term" value="F:RNA helicase activity"/>
    <property type="evidence" value="ECO:0007669"/>
    <property type="project" value="UniProtKB-EC"/>
</dbReference>
<feature type="compositionally biased region" description="Acidic residues" evidence="7">
    <location>
        <begin position="85"/>
        <end position="97"/>
    </location>
</feature>
<accession>J9B8G4</accession>
<keyword evidence="3" id="KW-0378">Hydrolase</keyword>
<dbReference type="EMBL" id="ADBV01002261">
    <property type="protein sequence ID" value="EJW83360.1"/>
    <property type="molecule type" value="Genomic_DNA"/>
</dbReference>
<dbReference type="GO" id="GO:0016787">
    <property type="term" value="F:hydrolase activity"/>
    <property type="evidence" value="ECO:0007669"/>
    <property type="project" value="UniProtKB-KW"/>
</dbReference>
<dbReference type="PROSITE" id="PS51195">
    <property type="entry name" value="Q_MOTIF"/>
    <property type="match status" value="1"/>
</dbReference>
<dbReference type="InterPro" id="IPR011545">
    <property type="entry name" value="DEAD/DEAH_box_helicase_dom"/>
</dbReference>
<reference evidence="11" key="1">
    <citation type="submission" date="2012-08" db="EMBL/GenBank/DDBJ databases">
        <title>The Genome Sequence of Wuchereria bancrofti.</title>
        <authorList>
            <person name="Nutman T.B."/>
            <person name="Fink D.L."/>
            <person name="Russ C."/>
            <person name="Young S."/>
            <person name="Zeng Q."/>
            <person name="Koehrsen M."/>
            <person name="Alvarado L."/>
            <person name="Berlin A."/>
            <person name="Chapman S.B."/>
            <person name="Chen Z."/>
            <person name="Freedman E."/>
            <person name="Gellesch M."/>
            <person name="Goldberg J."/>
            <person name="Griggs A."/>
            <person name="Gujja S."/>
            <person name="Heilman E.R."/>
            <person name="Heiman D."/>
            <person name="Hepburn T."/>
            <person name="Howarth C."/>
            <person name="Jen D."/>
            <person name="Larson L."/>
            <person name="Lewis B."/>
            <person name="Mehta T."/>
            <person name="Park D."/>
            <person name="Pearson M."/>
            <person name="Roberts A."/>
            <person name="Saif S."/>
            <person name="Shea T."/>
            <person name="Shenoy N."/>
            <person name="Sisk P."/>
            <person name="Stolte C."/>
            <person name="Sykes S."/>
            <person name="Walk T."/>
            <person name="White J."/>
            <person name="Yandava C."/>
            <person name="Haas B."/>
            <person name="Henn M.R."/>
            <person name="Nusbaum C."/>
            <person name="Birren B."/>
        </authorList>
    </citation>
    <scope>NUCLEOTIDE SEQUENCE [LARGE SCALE GENOMIC DNA]</scope>
    <source>
        <strain evidence="11">NA</strain>
    </source>
</reference>
<keyword evidence="4" id="KW-0347">Helicase</keyword>
<gene>
    <name evidence="10" type="ORF">WUBG_05727</name>
</gene>
<dbReference type="InterPro" id="IPR014014">
    <property type="entry name" value="RNA_helicase_DEAD_Q_motif"/>
</dbReference>
<name>J9B8G4_WUCBA</name>
<evidence type="ECO:0000256" key="4">
    <source>
        <dbReference type="ARBA" id="ARBA00022806"/>
    </source>
</evidence>
<dbReference type="PANTHER" id="PTHR47958">
    <property type="entry name" value="ATP-DEPENDENT RNA HELICASE DBP3"/>
    <property type="match status" value="1"/>
</dbReference>
<dbReference type="SUPFAM" id="SSF52540">
    <property type="entry name" value="P-loop containing nucleoside triphosphate hydrolases"/>
    <property type="match status" value="1"/>
</dbReference>
<keyword evidence="5" id="KW-0067">ATP-binding</keyword>
<evidence type="ECO:0000259" key="9">
    <source>
        <dbReference type="PROSITE" id="PS51195"/>
    </source>
</evidence>
<dbReference type="Gene3D" id="3.40.50.300">
    <property type="entry name" value="P-loop containing nucleotide triphosphate hydrolases"/>
    <property type="match status" value="1"/>
</dbReference>
<dbReference type="InterPro" id="IPR027417">
    <property type="entry name" value="P-loop_NTPase"/>
</dbReference>
<organism evidence="10 11">
    <name type="scientific">Wuchereria bancrofti</name>
    <dbReference type="NCBI Taxonomy" id="6293"/>
    <lineage>
        <taxon>Eukaryota</taxon>
        <taxon>Metazoa</taxon>
        <taxon>Ecdysozoa</taxon>
        <taxon>Nematoda</taxon>
        <taxon>Chromadorea</taxon>
        <taxon>Rhabditida</taxon>
        <taxon>Spirurina</taxon>
        <taxon>Spiruromorpha</taxon>
        <taxon>Filarioidea</taxon>
        <taxon>Onchocercidae</taxon>
        <taxon>Wuchereria</taxon>
    </lineage>
</organism>
<dbReference type="GO" id="GO:0003676">
    <property type="term" value="F:nucleic acid binding"/>
    <property type="evidence" value="ECO:0007669"/>
    <property type="project" value="InterPro"/>
</dbReference>
<dbReference type="AlphaFoldDB" id="J9B8G4"/>
<feature type="domain" description="Helicase ATP-binding" evidence="8">
    <location>
        <begin position="302"/>
        <end position="373"/>
    </location>
</feature>
<sequence>MRRGFVYSKPSDFEPTVRFPTAAGFMGAVPPPAQLTIPNAAAVASDAVTKDLERKKEEQYDALMSNGGKSTTGKPEPRKKKIYDDEYLEKDSDDELEYQPVPGSPGANAVSASDDANDDEEEDPLDAFMAGVDKQAKQDKAESERKDKERCVKIEKGATLEEDKDKGLGRADIDDEDMQESYFKFMEEHKTNTLEDEIYEYDEDGNIIWTWKKVIDPLQSIDHTTVEYAPFNKNFYHEHEQIKSMTSIKVFELRNSLNLKVAGFNPPKPVTAFAHFGFDEALMNVIRKSEYEHPTPIQSQSIPAALSGRDVLGIAKTGSGKTVAYLWPAIVHIMDQPDLKEGDGPISLVIVPTRELALQVYQEAKRYCKVYNI</sequence>
<evidence type="ECO:0000259" key="8">
    <source>
        <dbReference type="PROSITE" id="PS51192"/>
    </source>
</evidence>
<dbReference type="GO" id="GO:0005524">
    <property type="term" value="F:ATP binding"/>
    <property type="evidence" value="ECO:0007669"/>
    <property type="project" value="UniProtKB-KW"/>
</dbReference>
<dbReference type="Pfam" id="PF00270">
    <property type="entry name" value="DEAD"/>
    <property type="match status" value="1"/>
</dbReference>
<dbReference type="Proteomes" id="UP000004810">
    <property type="component" value="Unassembled WGS sequence"/>
</dbReference>
<dbReference type="PROSITE" id="PS51192">
    <property type="entry name" value="HELICASE_ATP_BIND_1"/>
    <property type="match status" value="1"/>
</dbReference>
<feature type="short sequence motif" description="Q motif" evidence="6">
    <location>
        <begin position="271"/>
        <end position="299"/>
    </location>
</feature>
<evidence type="ECO:0000313" key="10">
    <source>
        <dbReference type="EMBL" id="EJW83360.1"/>
    </source>
</evidence>
<protein>
    <recommendedName>
        <fullName evidence="1">RNA helicase</fullName>
        <ecNumber evidence="1">3.6.4.13</ecNumber>
    </recommendedName>
</protein>
<evidence type="ECO:0000256" key="7">
    <source>
        <dbReference type="SAM" id="MobiDB-lite"/>
    </source>
</evidence>
<dbReference type="EC" id="3.6.4.13" evidence="1"/>
<dbReference type="InterPro" id="IPR014001">
    <property type="entry name" value="Helicase_ATP-bd"/>
</dbReference>
<evidence type="ECO:0000256" key="5">
    <source>
        <dbReference type="ARBA" id="ARBA00022840"/>
    </source>
</evidence>
<comment type="caution">
    <text evidence="10">The sequence shown here is derived from an EMBL/GenBank/DDBJ whole genome shotgun (WGS) entry which is preliminary data.</text>
</comment>
<evidence type="ECO:0000256" key="2">
    <source>
        <dbReference type="ARBA" id="ARBA00022741"/>
    </source>
</evidence>
<keyword evidence="2" id="KW-0547">Nucleotide-binding</keyword>
<evidence type="ECO:0000256" key="1">
    <source>
        <dbReference type="ARBA" id="ARBA00012552"/>
    </source>
</evidence>
<proteinExistence type="predicted"/>
<feature type="domain" description="DEAD-box RNA helicase Q" evidence="9">
    <location>
        <begin position="271"/>
        <end position="299"/>
    </location>
</feature>
<evidence type="ECO:0000256" key="6">
    <source>
        <dbReference type="PROSITE-ProRule" id="PRU00552"/>
    </source>
</evidence>
<feature type="region of interest" description="Disordered" evidence="7">
    <location>
        <begin position="54"/>
        <end position="122"/>
    </location>
</feature>